<keyword evidence="1" id="KW-0812">Transmembrane</keyword>
<evidence type="ECO:0000313" key="2">
    <source>
        <dbReference type="EMBL" id="ERI73633.1"/>
    </source>
</evidence>
<evidence type="ECO:0000313" key="3">
    <source>
        <dbReference type="Proteomes" id="UP000016491"/>
    </source>
</evidence>
<dbReference type="AlphaFoldDB" id="A0ABC9TQS7"/>
<evidence type="ECO:0000256" key="1">
    <source>
        <dbReference type="SAM" id="Phobius"/>
    </source>
</evidence>
<protein>
    <submittedName>
        <fullName evidence="2">Uncharacterized protein</fullName>
    </submittedName>
</protein>
<keyword evidence="1" id="KW-0472">Membrane</keyword>
<reference evidence="2 3" key="1">
    <citation type="submission" date="2013-07" db="EMBL/GenBank/DDBJ databases">
        <authorList>
            <person name="Weinstock G."/>
            <person name="Sodergren E."/>
            <person name="Wylie T."/>
            <person name="Fulton L."/>
            <person name="Fulton R."/>
            <person name="Fronick C."/>
            <person name="O'Laughlin M."/>
            <person name="Godfrey J."/>
            <person name="Miner T."/>
            <person name="Herter B."/>
            <person name="Appelbaum E."/>
            <person name="Cordes M."/>
            <person name="Lek S."/>
            <person name="Wollam A."/>
            <person name="Pepin K.H."/>
            <person name="Palsikar V.B."/>
            <person name="Mitreva M."/>
            <person name="Wilson R.K."/>
        </authorList>
    </citation>
    <scope>NUCLEOTIDE SEQUENCE [LARGE SCALE GENOMIC DNA]</scope>
    <source>
        <strain evidence="2 3">ATCC 14940</strain>
    </source>
</reference>
<sequence length="45" mass="4977">MGSGSSFSVEGGDPCGEACRLSLFLILLFFIARTYILWYIITVDN</sequence>
<keyword evidence="1" id="KW-1133">Transmembrane helix</keyword>
<comment type="caution">
    <text evidence="2">The sequence shown here is derived from an EMBL/GenBank/DDBJ whole genome shotgun (WGS) entry which is preliminary data.</text>
</comment>
<organism evidence="2 3">
    <name type="scientific">[Clostridium] symbiosum ATCC 14940</name>
    <dbReference type="NCBI Taxonomy" id="411472"/>
    <lineage>
        <taxon>Bacteria</taxon>
        <taxon>Bacillati</taxon>
        <taxon>Bacillota</taxon>
        <taxon>Clostridia</taxon>
        <taxon>Lachnospirales</taxon>
        <taxon>Lachnospiraceae</taxon>
        <taxon>Otoolea</taxon>
    </lineage>
</organism>
<dbReference type="Proteomes" id="UP000016491">
    <property type="component" value="Unassembled WGS sequence"/>
</dbReference>
<name>A0ABC9TQS7_CLOSY</name>
<accession>A0ABC9TQS7</accession>
<feature type="transmembrane region" description="Helical" evidence="1">
    <location>
        <begin position="21"/>
        <end position="41"/>
    </location>
</feature>
<proteinExistence type="predicted"/>
<dbReference type="EMBL" id="AWSU01000380">
    <property type="protein sequence ID" value="ERI73633.1"/>
    <property type="molecule type" value="Genomic_DNA"/>
</dbReference>
<gene>
    <name evidence="2" type="ORF">CLOSYM_04752</name>
</gene>